<dbReference type="Gene3D" id="1.50.10.10">
    <property type="match status" value="1"/>
</dbReference>
<dbReference type="PANTHER" id="PTHR22298">
    <property type="entry name" value="ENDO-1,4-BETA-GLUCANASE"/>
    <property type="match status" value="1"/>
</dbReference>
<evidence type="ECO:0000259" key="8">
    <source>
        <dbReference type="Pfam" id="PF00759"/>
    </source>
</evidence>
<sequence>MQKNANYERSFFMKKLGLGKRVLACAASAATLLTGTTALSGLTTLGSMAASAASYDNYAKLLQYSMYFYDGNMCGSDVGSASQFDWRDNCHGSDEVDGGFHDAGDHVKFGLPAGYTASTLGWGYYEFKDSYDALGQTAHLQALTDRFCDFFKASTKLSGDTVTSFCYQVGVGQADHDVWCSPESQNDQSLRTAYWTSDDASDIAAEYAAALAVNYINFGNAEDLKYAKALYNYSIKTNKANCPEAENFYRSYDYYDDQAWAAGWLYLATKDSTYSSFLDKFMNDTNAGKSGQSGCKWGVYSTMCWNNVSLGAAILQSEITGDAMDWAKVTTYLNGKCTSESTYYCESDWGSARYNTALQMAALATTKYSAKSGMDYSSWCKAQMGMILGNNPKNVNFVVGMDSNSAKYPHHRAASGYQSFDEMKGRTDYSSNGHTLVGALVGGPADSNFTYTDSVNDYQANEVALDYNAGLVGAAAGLYSIYKTGSVDSSIEGVSGSIVTTTKATTITTKATTTTTNKPVTTTTTQATTKRNITTTTIATAAPSGGKTANITTGTQVGTDGDKQMYAEFAPNGAKTATLYYKVKTSDTNSSGAFGTW</sequence>
<dbReference type="InterPro" id="IPR001701">
    <property type="entry name" value="Glyco_hydro_9"/>
</dbReference>
<gene>
    <name evidence="9" type="ORF">RUMCAL_02949</name>
</gene>
<dbReference type="SUPFAM" id="SSF48208">
    <property type="entry name" value="Six-hairpin glycosidases"/>
    <property type="match status" value="1"/>
</dbReference>
<dbReference type="eggNOG" id="COG4733">
    <property type="taxonomic scope" value="Bacteria"/>
</dbReference>
<keyword evidence="7" id="KW-0136">Cellulose degradation</keyword>
<dbReference type="HOGENOM" id="CLU_008926_0_2_9"/>
<comment type="similarity">
    <text evidence="6 7">Belongs to the glycosyl hydrolase 9 (cellulase E) family.</text>
</comment>
<organism evidence="9 10">
    <name type="scientific">Ruminococcus callidus ATCC 27760</name>
    <dbReference type="NCBI Taxonomy" id="411473"/>
    <lineage>
        <taxon>Bacteria</taxon>
        <taxon>Bacillati</taxon>
        <taxon>Bacillota</taxon>
        <taxon>Clostridia</taxon>
        <taxon>Eubacteriales</taxon>
        <taxon>Oscillospiraceae</taxon>
        <taxon>Ruminococcus</taxon>
    </lineage>
</organism>
<dbReference type="PROSITE" id="PS00698">
    <property type="entry name" value="GH9_3"/>
    <property type="match status" value="1"/>
</dbReference>
<feature type="chain" id="PRO_5039756649" description="Endoglucanase" evidence="7">
    <location>
        <begin position="30"/>
        <end position="597"/>
    </location>
</feature>
<feature type="domain" description="Glycoside hydrolase family 9" evidence="8">
    <location>
        <begin position="58"/>
        <end position="474"/>
    </location>
</feature>
<evidence type="ECO:0000256" key="5">
    <source>
        <dbReference type="ARBA" id="ARBA00023326"/>
    </source>
</evidence>
<dbReference type="STRING" id="411473.RUMCAL_02949"/>
<dbReference type="GO" id="GO:0030245">
    <property type="term" value="P:cellulose catabolic process"/>
    <property type="evidence" value="ECO:0007669"/>
    <property type="project" value="UniProtKB-KW"/>
</dbReference>
<accession>U2JTK6</accession>
<comment type="caution">
    <text evidence="9">The sequence shown here is derived from an EMBL/GenBank/DDBJ whole genome shotgun (WGS) entry which is preliminary data.</text>
</comment>
<evidence type="ECO:0000256" key="6">
    <source>
        <dbReference type="PROSITE-ProRule" id="PRU10060"/>
    </source>
</evidence>
<dbReference type="InterPro" id="IPR008928">
    <property type="entry name" value="6-hairpin_glycosidase_sf"/>
</dbReference>
<dbReference type="InterPro" id="IPR012341">
    <property type="entry name" value="6hp_glycosidase-like_sf"/>
</dbReference>
<feature type="active site" evidence="6">
    <location>
        <position position="462"/>
    </location>
</feature>
<dbReference type="GO" id="GO:0008810">
    <property type="term" value="F:cellulase activity"/>
    <property type="evidence" value="ECO:0007669"/>
    <property type="project" value="UniProtKB-EC"/>
</dbReference>
<feature type="active site" evidence="6">
    <location>
        <position position="453"/>
    </location>
</feature>
<reference evidence="9 10" key="1">
    <citation type="submission" date="2013-07" db="EMBL/GenBank/DDBJ databases">
        <authorList>
            <person name="Weinstock G."/>
            <person name="Sodergren E."/>
            <person name="Wylie T."/>
            <person name="Fulton L."/>
            <person name="Fulton R."/>
            <person name="Fronick C."/>
            <person name="O'Laughlin M."/>
            <person name="Godfrey J."/>
            <person name="Miner T."/>
            <person name="Herter B."/>
            <person name="Appelbaum E."/>
            <person name="Cordes M."/>
            <person name="Lek S."/>
            <person name="Wollam A."/>
            <person name="Pepin K.H."/>
            <person name="Palsikar V.B."/>
            <person name="Mitreva M."/>
            <person name="Wilson R.K."/>
        </authorList>
    </citation>
    <scope>NUCLEOTIDE SEQUENCE [LARGE SCALE GENOMIC DNA]</scope>
    <source>
        <strain evidence="9 10">ATCC 27760</strain>
    </source>
</reference>
<name>U2JTK6_9FIRM</name>
<evidence type="ECO:0000256" key="7">
    <source>
        <dbReference type="RuleBase" id="RU361166"/>
    </source>
</evidence>
<evidence type="ECO:0000313" key="9">
    <source>
        <dbReference type="EMBL" id="ERJ89581.1"/>
    </source>
</evidence>
<evidence type="ECO:0000256" key="4">
    <source>
        <dbReference type="ARBA" id="ARBA00023295"/>
    </source>
</evidence>
<evidence type="ECO:0000256" key="1">
    <source>
        <dbReference type="ARBA" id="ARBA00022729"/>
    </source>
</evidence>
<evidence type="ECO:0000256" key="2">
    <source>
        <dbReference type="ARBA" id="ARBA00022801"/>
    </source>
</evidence>
<keyword evidence="5 6" id="KW-0624">Polysaccharide degradation</keyword>
<evidence type="ECO:0000313" key="10">
    <source>
        <dbReference type="Proteomes" id="UP000016662"/>
    </source>
</evidence>
<dbReference type="Pfam" id="PF00759">
    <property type="entry name" value="Glyco_hydro_9"/>
    <property type="match status" value="1"/>
</dbReference>
<dbReference type="AlphaFoldDB" id="U2JTK6"/>
<keyword evidence="1 7" id="KW-0732">Signal</keyword>
<proteinExistence type="inferred from homology"/>
<evidence type="ECO:0000256" key="3">
    <source>
        <dbReference type="ARBA" id="ARBA00023277"/>
    </source>
</evidence>
<keyword evidence="3 6" id="KW-0119">Carbohydrate metabolism</keyword>
<keyword evidence="4 6" id="KW-0326">Glycosidase</keyword>
<dbReference type="EC" id="3.2.1.4" evidence="7"/>
<comment type="catalytic activity">
    <reaction evidence="7">
        <text>Endohydrolysis of (1-&gt;4)-beta-D-glucosidic linkages in cellulose, lichenin and cereal beta-D-glucans.</text>
        <dbReference type="EC" id="3.2.1.4"/>
    </reaction>
</comment>
<feature type="signal peptide" evidence="7">
    <location>
        <begin position="1"/>
        <end position="29"/>
    </location>
</feature>
<dbReference type="Proteomes" id="UP000016662">
    <property type="component" value="Unassembled WGS sequence"/>
</dbReference>
<feature type="non-terminal residue" evidence="9">
    <location>
        <position position="597"/>
    </location>
</feature>
<keyword evidence="10" id="KW-1185">Reference proteome</keyword>
<protein>
    <recommendedName>
        <fullName evidence="7">Endoglucanase</fullName>
        <ecNumber evidence="7">3.2.1.4</ecNumber>
    </recommendedName>
</protein>
<dbReference type="EMBL" id="AWVF01000379">
    <property type="protein sequence ID" value="ERJ89581.1"/>
    <property type="molecule type" value="Genomic_DNA"/>
</dbReference>
<dbReference type="InterPro" id="IPR033126">
    <property type="entry name" value="Glyco_hydro_9_Asp/Glu_AS"/>
</dbReference>
<keyword evidence="2 6" id="KW-0378">Hydrolase</keyword>